<keyword evidence="5 11" id="KW-0812">Transmembrane</keyword>
<comment type="subcellular location">
    <subcellularLocation>
        <location evidence="1 11">Endoplasmic reticulum membrane</location>
        <topology evidence="1 11">Multi-pass membrane protein</topology>
    </subcellularLocation>
</comment>
<keyword evidence="10" id="KW-0012">Acyltransferase</keyword>
<keyword evidence="4 11" id="KW-0808">Transferase</keyword>
<keyword evidence="8" id="KW-0443">Lipid metabolism</keyword>
<evidence type="ECO:0000256" key="1">
    <source>
        <dbReference type="ARBA" id="ARBA00004477"/>
    </source>
</evidence>
<keyword evidence="6 11" id="KW-0256">Endoplasmic reticulum</keyword>
<evidence type="ECO:0000313" key="13">
    <source>
        <dbReference type="EMBL" id="CAK9229764.1"/>
    </source>
</evidence>
<protein>
    <recommendedName>
        <fullName evidence="11">Acyltransferase</fullName>
        <ecNumber evidence="11">2.3.1.-</ecNumber>
    </recommendedName>
</protein>
<evidence type="ECO:0000256" key="12">
    <source>
        <dbReference type="SAM" id="MobiDB-lite"/>
    </source>
</evidence>
<evidence type="ECO:0000256" key="11">
    <source>
        <dbReference type="RuleBase" id="RU367023"/>
    </source>
</evidence>
<evidence type="ECO:0000256" key="5">
    <source>
        <dbReference type="ARBA" id="ARBA00022692"/>
    </source>
</evidence>
<organism evidence="13 14">
    <name type="scientific">Sphagnum troendelagicum</name>
    <dbReference type="NCBI Taxonomy" id="128251"/>
    <lineage>
        <taxon>Eukaryota</taxon>
        <taxon>Viridiplantae</taxon>
        <taxon>Streptophyta</taxon>
        <taxon>Embryophyta</taxon>
        <taxon>Bryophyta</taxon>
        <taxon>Sphagnophytina</taxon>
        <taxon>Sphagnopsida</taxon>
        <taxon>Sphagnales</taxon>
        <taxon>Sphagnaceae</taxon>
        <taxon>Sphagnum</taxon>
    </lineage>
</organism>
<feature type="region of interest" description="Disordered" evidence="12">
    <location>
        <begin position="1"/>
        <end position="43"/>
    </location>
</feature>
<feature type="transmembrane region" description="Helical" evidence="11">
    <location>
        <begin position="65"/>
        <end position="91"/>
    </location>
</feature>
<feature type="compositionally biased region" description="Polar residues" evidence="12">
    <location>
        <begin position="24"/>
        <end position="41"/>
    </location>
</feature>
<comment type="similarity">
    <text evidence="2 11">Belongs to the diacylglycerol acyltransferase family.</text>
</comment>
<evidence type="ECO:0000256" key="8">
    <source>
        <dbReference type="ARBA" id="ARBA00023098"/>
    </source>
</evidence>
<sequence>MGSLEGRIKELQNGHKKSVDDDQNMQVNSEELPSTKATQPAASDERLPEEIHYFATPHSTTLKHVLILIFYHMLPFTQLPFTIFCLELYWIYKWFGWVWVTAICAFLLALAFVPPYYSKSIRRKVRPMYETLAAYLPAAKYIVPKNPFPCNKAYIFAFHPHGRMFYAYAMFSQLDEIWREHIKLVQGELFQAAAGAFFQVPLTRSWFYVLGAMPADKQLIVDKLRKKDHVIIAVGGLREIYLGTQDDADVLYLKNRRGFLQIAMDEKTGVVPVYAFNENQLFRHDSKAFLKFWENVNQYCKVGVPFMRGYFNLPMPYRKELLIAVGDPLFANEGESIAEFQERYIQAVKQLFDRYVGLSPDPNHKLIIT</sequence>
<evidence type="ECO:0000313" key="14">
    <source>
        <dbReference type="Proteomes" id="UP001497512"/>
    </source>
</evidence>
<dbReference type="Proteomes" id="UP001497512">
    <property type="component" value="Chromosome 6"/>
</dbReference>
<reference evidence="13" key="1">
    <citation type="submission" date="2024-02" db="EMBL/GenBank/DDBJ databases">
        <authorList>
            <consortium name="ELIXIR-Norway"/>
            <consortium name="Elixir Norway"/>
        </authorList>
    </citation>
    <scope>NUCLEOTIDE SEQUENCE</scope>
</reference>
<evidence type="ECO:0000256" key="2">
    <source>
        <dbReference type="ARBA" id="ARBA00005420"/>
    </source>
</evidence>
<keyword evidence="9 11" id="KW-0472">Membrane</keyword>
<keyword evidence="14" id="KW-1185">Reference proteome</keyword>
<accession>A0ABP0UTS8</accession>
<dbReference type="EMBL" id="OZ019898">
    <property type="protein sequence ID" value="CAK9229764.1"/>
    <property type="molecule type" value="Genomic_DNA"/>
</dbReference>
<dbReference type="InterPro" id="IPR007130">
    <property type="entry name" value="DAGAT"/>
</dbReference>
<proteinExistence type="inferred from homology"/>
<dbReference type="Pfam" id="PF03982">
    <property type="entry name" value="DAGAT"/>
    <property type="match status" value="1"/>
</dbReference>
<dbReference type="EC" id="2.3.1.-" evidence="11"/>
<feature type="transmembrane region" description="Helical" evidence="11">
    <location>
        <begin position="97"/>
        <end position="117"/>
    </location>
</feature>
<evidence type="ECO:0000256" key="10">
    <source>
        <dbReference type="ARBA" id="ARBA00023315"/>
    </source>
</evidence>
<gene>
    <name evidence="13" type="ORF">CSSPTR1EN2_LOCUS19896</name>
</gene>
<evidence type="ECO:0000256" key="3">
    <source>
        <dbReference type="ARBA" id="ARBA00022516"/>
    </source>
</evidence>
<name>A0ABP0UTS8_9BRYO</name>
<keyword evidence="7 11" id="KW-1133">Transmembrane helix</keyword>
<dbReference type="PANTHER" id="PTHR12317:SF76">
    <property type="entry name" value="ACYLTRANSFERASE"/>
    <property type="match status" value="1"/>
</dbReference>
<evidence type="ECO:0000256" key="4">
    <source>
        <dbReference type="ARBA" id="ARBA00022679"/>
    </source>
</evidence>
<evidence type="ECO:0000256" key="6">
    <source>
        <dbReference type="ARBA" id="ARBA00022824"/>
    </source>
</evidence>
<dbReference type="CDD" id="cd07987">
    <property type="entry name" value="LPLAT_MGAT-like"/>
    <property type="match status" value="1"/>
</dbReference>
<evidence type="ECO:0000256" key="9">
    <source>
        <dbReference type="ARBA" id="ARBA00023136"/>
    </source>
</evidence>
<dbReference type="PANTHER" id="PTHR12317">
    <property type="entry name" value="DIACYLGLYCEROL O-ACYLTRANSFERASE"/>
    <property type="match status" value="1"/>
</dbReference>
<evidence type="ECO:0000256" key="7">
    <source>
        <dbReference type="ARBA" id="ARBA00022989"/>
    </source>
</evidence>
<keyword evidence="3" id="KW-0444">Lipid biosynthesis</keyword>
<feature type="compositionally biased region" description="Basic and acidic residues" evidence="12">
    <location>
        <begin position="1"/>
        <end position="20"/>
    </location>
</feature>